<reference evidence="1" key="2">
    <citation type="submission" date="2020-11" db="EMBL/GenBank/DDBJ databases">
        <authorList>
            <person name="McCartney M.A."/>
            <person name="Auch B."/>
            <person name="Kono T."/>
            <person name="Mallez S."/>
            <person name="Becker A."/>
            <person name="Gohl D.M."/>
            <person name="Silverstein K.A.T."/>
            <person name="Koren S."/>
            <person name="Bechman K.B."/>
            <person name="Herman A."/>
            <person name="Abrahante J.E."/>
            <person name="Garbe J."/>
        </authorList>
    </citation>
    <scope>NUCLEOTIDE SEQUENCE</scope>
    <source>
        <strain evidence="1">Duluth1</strain>
        <tissue evidence="1">Whole animal</tissue>
    </source>
</reference>
<evidence type="ECO:0000313" key="2">
    <source>
        <dbReference type="Proteomes" id="UP000828390"/>
    </source>
</evidence>
<dbReference type="Proteomes" id="UP000828390">
    <property type="component" value="Unassembled WGS sequence"/>
</dbReference>
<sequence length="74" mass="8129">MAKPEKESSKVASTSRHLLRLCHNPACDANKTVKTCVPRIPIMNPVSDATCSVKSIGDDDNCRMISSDTIKQQR</sequence>
<dbReference type="EMBL" id="JAIWYP010000009">
    <property type="protein sequence ID" value="KAH3775601.1"/>
    <property type="molecule type" value="Genomic_DNA"/>
</dbReference>
<reference evidence="1" key="1">
    <citation type="journal article" date="2019" name="bioRxiv">
        <title>The Genome of the Zebra Mussel, Dreissena polymorpha: A Resource for Invasive Species Research.</title>
        <authorList>
            <person name="McCartney M.A."/>
            <person name="Auch B."/>
            <person name="Kono T."/>
            <person name="Mallez S."/>
            <person name="Zhang Y."/>
            <person name="Obille A."/>
            <person name="Becker A."/>
            <person name="Abrahante J.E."/>
            <person name="Garbe J."/>
            <person name="Badalamenti J.P."/>
            <person name="Herman A."/>
            <person name="Mangelson H."/>
            <person name="Liachko I."/>
            <person name="Sullivan S."/>
            <person name="Sone E.D."/>
            <person name="Koren S."/>
            <person name="Silverstein K.A.T."/>
            <person name="Beckman K.B."/>
            <person name="Gohl D.M."/>
        </authorList>
    </citation>
    <scope>NUCLEOTIDE SEQUENCE</scope>
    <source>
        <strain evidence="1">Duluth1</strain>
        <tissue evidence="1">Whole animal</tissue>
    </source>
</reference>
<evidence type="ECO:0000313" key="1">
    <source>
        <dbReference type="EMBL" id="KAH3775601.1"/>
    </source>
</evidence>
<gene>
    <name evidence="1" type="ORF">DPMN_177007</name>
</gene>
<name>A0A9D4EBA5_DREPO</name>
<dbReference type="AlphaFoldDB" id="A0A9D4EBA5"/>
<protein>
    <submittedName>
        <fullName evidence="1">Uncharacterized protein</fullName>
    </submittedName>
</protein>
<comment type="caution">
    <text evidence="1">The sequence shown here is derived from an EMBL/GenBank/DDBJ whole genome shotgun (WGS) entry which is preliminary data.</text>
</comment>
<accession>A0A9D4EBA5</accession>
<keyword evidence="2" id="KW-1185">Reference proteome</keyword>
<proteinExistence type="predicted"/>
<organism evidence="1 2">
    <name type="scientific">Dreissena polymorpha</name>
    <name type="common">Zebra mussel</name>
    <name type="synonym">Mytilus polymorpha</name>
    <dbReference type="NCBI Taxonomy" id="45954"/>
    <lineage>
        <taxon>Eukaryota</taxon>
        <taxon>Metazoa</taxon>
        <taxon>Spiralia</taxon>
        <taxon>Lophotrochozoa</taxon>
        <taxon>Mollusca</taxon>
        <taxon>Bivalvia</taxon>
        <taxon>Autobranchia</taxon>
        <taxon>Heteroconchia</taxon>
        <taxon>Euheterodonta</taxon>
        <taxon>Imparidentia</taxon>
        <taxon>Neoheterodontei</taxon>
        <taxon>Myida</taxon>
        <taxon>Dreissenoidea</taxon>
        <taxon>Dreissenidae</taxon>
        <taxon>Dreissena</taxon>
    </lineage>
</organism>